<organism evidence="1">
    <name type="scientific">marine metagenome</name>
    <dbReference type="NCBI Taxonomy" id="408172"/>
    <lineage>
        <taxon>unclassified sequences</taxon>
        <taxon>metagenomes</taxon>
        <taxon>ecological metagenomes</taxon>
    </lineage>
</organism>
<evidence type="ECO:0000313" key="1">
    <source>
        <dbReference type="EMBL" id="SVC48103.1"/>
    </source>
</evidence>
<protein>
    <recommendedName>
        <fullName evidence="2">Haloacid dehalogenase-like hydrolase</fullName>
    </recommendedName>
</protein>
<accession>A0A382MGI5</accession>
<sequence length="80" mass="9320">MRIGVDLDNTLICYNRAFLSAAQQSGLVPSGWEGSKRKLREYLREKEGGEIAWQSLQREVYGRQLHHAQLFPGAERFLWR</sequence>
<feature type="non-terminal residue" evidence="1">
    <location>
        <position position="80"/>
    </location>
</feature>
<dbReference type="AlphaFoldDB" id="A0A382MGI5"/>
<name>A0A382MGI5_9ZZZZ</name>
<reference evidence="1" key="1">
    <citation type="submission" date="2018-05" db="EMBL/GenBank/DDBJ databases">
        <authorList>
            <person name="Lanie J.A."/>
            <person name="Ng W.-L."/>
            <person name="Kazmierczak K.M."/>
            <person name="Andrzejewski T.M."/>
            <person name="Davidsen T.M."/>
            <person name="Wayne K.J."/>
            <person name="Tettelin H."/>
            <person name="Glass J.I."/>
            <person name="Rusch D."/>
            <person name="Podicherti R."/>
            <person name="Tsui H.-C.T."/>
            <person name="Winkler M.E."/>
        </authorList>
    </citation>
    <scope>NUCLEOTIDE SEQUENCE</scope>
</reference>
<evidence type="ECO:0008006" key="2">
    <source>
        <dbReference type="Google" id="ProtNLM"/>
    </source>
</evidence>
<proteinExistence type="predicted"/>
<dbReference type="EMBL" id="UINC01093579">
    <property type="protein sequence ID" value="SVC48103.1"/>
    <property type="molecule type" value="Genomic_DNA"/>
</dbReference>
<gene>
    <name evidence="1" type="ORF">METZ01_LOCUS300957</name>
</gene>